<name>A0A059C0K4_EUCGR</name>
<protein>
    <submittedName>
        <fullName evidence="3">Uncharacterized protein</fullName>
    </submittedName>
</protein>
<reference evidence="3" key="1">
    <citation type="submission" date="2013-07" db="EMBL/GenBank/DDBJ databases">
        <title>The genome of Eucalyptus grandis.</title>
        <authorList>
            <person name="Schmutz J."/>
            <person name="Hayes R."/>
            <person name="Myburg A."/>
            <person name="Tuskan G."/>
            <person name="Grattapaglia D."/>
            <person name="Rokhsar D.S."/>
        </authorList>
    </citation>
    <scope>NUCLEOTIDE SEQUENCE</scope>
    <source>
        <tissue evidence="3">Leaf extractions</tissue>
    </source>
</reference>
<dbReference type="Gramene" id="KCW71764">
    <property type="protein sequence ID" value="KCW71764"/>
    <property type="gene ID" value="EUGRSUZ_E00262"/>
</dbReference>
<organism evidence="3">
    <name type="scientific">Eucalyptus grandis</name>
    <name type="common">Flooded gum</name>
    <dbReference type="NCBI Taxonomy" id="71139"/>
    <lineage>
        <taxon>Eukaryota</taxon>
        <taxon>Viridiplantae</taxon>
        <taxon>Streptophyta</taxon>
        <taxon>Embryophyta</taxon>
        <taxon>Tracheophyta</taxon>
        <taxon>Spermatophyta</taxon>
        <taxon>Magnoliopsida</taxon>
        <taxon>eudicotyledons</taxon>
        <taxon>Gunneridae</taxon>
        <taxon>Pentapetalae</taxon>
        <taxon>rosids</taxon>
        <taxon>malvids</taxon>
        <taxon>Myrtales</taxon>
        <taxon>Myrtaceae</taxon>
        <taxon>Myrtoideae</taxon>
        <taxon>Eucalypteae</taxon>
        <taxon>Eucalyptus</taxon>
    </lineage>
</organism>
<accession>A0A059C0K4</accession>
<evidence type="ECO:0000256" key="2">
    <source>
        <dbReference type="SAM" id="SignalP"/>
    </source>
</evidence>
<feature type="region of interest" description="Disordered" evidence="1">
    <location>
        <begin position="28"/>
        <end position="93"/>
    </location>
</feature>
<feature type="chain" id="PRO_5001574788" evidence="2">
    <location>
        <begin position="17"/>
        <end position="124"/>
    </location>
</feature>
<evidence type="ECO:0000313" key="3">
    <source>
        <dbReference type="EMBL" id="KCW71764.1"/>
    </source>
</evidence>
<keyword evidence="2" id="KW-0732">Signal</keyword>
<feature type="signal peptide" evidence="2">
    <location>
        <begin position="1"/>
        <end position="16"/>
    </location>
</feature>
<gene>
    <name evidence="3" type="ORF">EUGRSUZ_E00262</name>
</gene>
<dbReference type="InParanoid" id="A0A059C0K4"/>
<dbReference type="EMBL" id="KK198757">
    <property type="protein sequence ID" value="KCW71764.1"/>
    <property type="molecule type" value="Genomic_DNA"/>
</dbReference>
<proteinExistence type="predicted"/>
<dbReference type="AlphaFoldDB" id="A0A059C0K4"/>
<evidence type="ECO:0000256" key="1">
    <source>
        <dbReference type="SAM" id="MobiDB-lite"/>
    </source>
</evidence>
<sequence length="124" mass="13393">MILFHASLHVLNNCRAALFFASAAVQSKTERPEDVLSASLGSSGKVGAQMGQGIENSRMDQESNVDRIGDQTADDPVGPMGIAPGFPQDSNSRQEFPDLLARQLVVGRDKGGYAHWFYMLLAVL</sequence>
<feature type="compositionally biased region" description="Basic and acidic residues" evidence="1">
    <location>
        <begin position="57"/>
        <end position="69"/>
    </location>
</feature>